<name>A0ABM8XTW1_9BURK</name>
<comment type="caution">
    <text evidence="1">The sequence shown here is derived from an EMBL/GenBank/DDBJ whole genome shotgun (WGS) entry which is preliminary data.</text>
</comment>
<dbReference type="Proteomes" id="UP000706525">
    <property type="component" value="Unassembled WGS sequence"/>
</dbReference>
<reference evidence="1 2" key="1">
    <citation type="submission" date="2021-08" db="EMBL/GenBank/DDBJ databases">
        <authorList>
            <person name="Peeters C."/>
        </authorList>
    </citation>
    <scope>NUCLEOTIDE SEQUENCE [LARGE SCALE GENOMIC DNA]</scope>
    <source>
        <strain evidence="1 2">LMG 32289</strain>
    </source>
</reference>
<keyword evidence="2" id="KW-1185">Reference proteome</keyword>
<accession>A0ABM8XTW1</accession>
<sequence>MDTQAEFEKEIKDAVKRLTGAHINPSGGACYVQRGTFRTCFDNVTAADCETIAHGANAIVTAYVPGAACQL</sequence>
<gene>
    <name evidence="1" type="ORF">LMG32289_05426</name>
</gene>
<protein>
    <submittedName>
        <fullName evidence="1">Uncharacterized protein</fullName>
    </submittedName>
</protein>
<organism evidence="1 2">
    <name type="scientific">Cupriavidus pampae</name>
    <dbReference type="NCBI Taxonomy" id="659251"/>
    <lineage>
        <taxon>Bacteria</taxon>
        <taxon>Pseudomonadati</taxon>
        <taxon>Pseudomonadota</taxon>
        <taxon>Betaproteobacteria</taxon>
        <taxon>Burkholderiales</taxon>
        <taxon>Burkholderiaceae</taxon>
        <taxon>Cupriavidus</taxon>
    </lineage>
</organism>
<proteinExistence type="predicted"/>
<evidence type="ECO:0000313" key="1">
    <source>
        <dbReference type="EMBL" id="CAG9183805.1"/>
    </source>
</evidence>
<dbReference type="RefSeq" id="WP_223994022.1">
    <property type="nucleotide sequence ID" value="NZ_CAJZAG010000012.1"/>
</dbReference>
<evidence type="ECO:0000313" key="2">
    <source>
        <dbReference type="Proteomes" id="UP000706525"/>
    </source>
</evidence>
<dbReference type="EMBL" id="CAJZAG010000012">
    <property type="protein sequence ID" value="CAG9183805.1"/>
    <property type="molecule type" value="Genomic_DNA"/>
</dbReference>